<evidence type="ECO:0000256" key="1">
    <source>
        <dbReference type="SAM" id="SignalP"/>
    </source>
</evidence>
<proteinExistence type="predicted"/>
<name>A0ABT3YE76_9HYPH</name>
<dbReference type="EMBL" id="JAOVZQ010000001">
    <property type="protein sequence ID" value="MCY0093977.1"/>
    <property type="molecule type" value="Genomic_DNA"/>
</dbReference>
<comment type="caution">
    <text evidence="2">The sequence shown here is derived from an EMBL/GenBank/DDBJ whole genome shotgun (WGS) entry which is preliminary data.</text>
</comment>
<dbReference type="Proteomes" id="UP001081283">
    <property type="component" value="Unassembled WGS sequence"/>
</dbReference>
<keyword evidence="1" id="KW-0732">Signal</keyword>
<sequence>MKKITLITAAIAALAAATVAAQTGDHVTSSTQPDMVMASLKVEDAALRGAAPGNTPIRDAAASDQIRYVIGPEPRDNSCDKAAWPYYPVDCLQPVEQSGL</sequence>
<evidence type="ECO:0000313" key="3">
    <source>
        <dbReference type="Proteomes" id="UP001081283"/>
    </source>
</evidence>
<keyword evidence="3" id="KW-1185">Reference proteome</keyword>
<gene>
    <name evidence="2" type="ORF">OEG82_08075</name>
</gene>
<dbReference type="RefSeq" id="WP_267611914.1">
    <property type="nucleotide sequence ID" value="NZ_JAOVZQ010000001.1"/>
</dbReference>
<feature type="chain" id="PRO_5045682034" evidence="1">
    <location>
        <begin position="22"/>
        <end position="100"/>
    </location>
</feature>
<evidence type="ECO:0000313" key="2">
    <source>
        <dbReference type="EMBL" id="MCY0093977.1"/>
    </source>
</evidence>
<organism evidence="2 3">
    <name type="scientific">Hoeflea ulvae</name>
    <dbReference type="NCBI Taxonomy" id="2983764"/>
    <lineage>
        <taxon>Bacteria</taxon>
        <taxon>Pseudomonadati</taxon>
        <taxon>Pseudomonadota</taxon>
        <taxon>Alphaproteobacteria</taxon>
        <taxon>Hyphomicrobiales</taxon>
        <taxon>Rhizobiaceae</taxon>
        <taxon>Hoeflea</taxon>
    </lineage>
</organism>
<protein>
    <submittedName>
        <fullName evidence="2">Uncharacterized protein</fullName>
    </submittedName>
</protein>
<feature type="signal peptide" evidence="1">
    <location>
        <begin position="1"/>
        <end position="21"/>
    </location>
</feature>
<accession>A0ABT3YE76</accession>
<reference evidence="2" key="1">
    <citation type="submission" date="2022-10" db="EMBL/GenBank/DDBJ databases">
        <title>Hoeflea sp. J2-29, isolated from marine algae.</title>
        <authorList>
            <person name="Kristyanto S."/>
            <person name="Kim J.M."/>
            <person name="Jeon C.O."/>
        </authorList>
    </citation>
    <scope>NUCLEOTIDE SEQUENCE</scope>
    <source>
        <strain evidence="2">J2-29</strain>
    </source>
</reference>